<dbReference type="Pfam" id="PF00485">
    <property type="entry name" value="PRK"/>
    <property type="match status" value="1"/>
</dbReference>
<proteinExistence type="predicted"/>
<dbReference type="Proteomes" id="UP000640786">
    <property type="component" value="Unassembled WGS sequence"/>
</dbReference>
<evidence type="ECO:0000313" key="2">
    <source>
        <dbReference type="EMBL" id="MBD7945412.1"/>
    </source>
</evidence>
<dbReference type="SUPFAM" id="SSF52540">
    <property type="entry name" value="P-loop containing nucleoside triphosphate hydrolases"/>
    <property type="match status" value="1"/>
</dbReference>
<keyword evidence="3" id="KW-1185">Reference proteome</keyword>
<dbReference type="InterPro" id="IPR006083">
    <property type="entry name" value="PRK/URK"/>
</dbReference>
<organism evidence="2 3">
    <name type="scientific">Psychrobacillus faecigallinarum</name>
    <dbReference type="NCBI Taxonomy" id="2762235"/>
    <lineage>
        <taxon>Bacteria</taxon>
        <taxon>Bacillati</taxon>
        <taxon>Bacillota</taxon>
        <taxon>Bacilli</taxon>
        <taxon>Bacillales</taxon>
        <taxon>Bacillaceae</taxon>
        <taxon>Psychrobacillus</taxon>
    </lineage>
</organism>
<dbReference type="EMBL" id="JACSQO010000008">
    <property type="protein sequence ID" value="MBD7945412.1"/>
    <property type="molecule type" value="Genomic_DNA"/>
</dbReference>
<sequence length="204" mass="24575">MFDIKMVISEIKSLSRPFLLGIDGLSGAGKTTFTNELVKEIERAGHRIVVIHLDDLIEERIRRYNTGKPEWHEYYHLQWNASEIQEKLFTAVHQKEKLLQLKFYNAHEDRCYLKEESIENCTVVLIEGIFLQRKEWRSFLDYVIYLDCPRELRNERILIRESYTGDLKERINKYERRYWKGEEYYLKEVNPIEQANIIIKNGEK</sequence>
<gene>
    <name evidence="2" type="ORF">H9650_14895</name>
</gene>
<protein>
    <submittedName>
        <fullName evidence="2">AAA family ATPase</fullName>
    </submittedName>
</protein>
<dbReference type="InterPro" id="IPR027417">
    <property type="entry name" value="P-loop_NTPase"/>
</dbReference>
<comment type="caution">
    <text evidence="2">The sequence shown here is derived from an EMBL/GenBank/DDBJ whole genome shotgun (WGS) entry which is preliminary data.</text>
</comment>
<evidence type="ECO:0000313" key="3">
    <source>
        <dbReference type="Proteomes" id="UP000640786"/>
    </source>
</evidence>
<reference evidence="2 3" key="1">
    <citation type="submission" date="2020-08" db="EMBL/GenBank/DDBJ databases">
        <title>A Genomic Blueprint of the Chicken Gut Microbiome.</title>
        <authorList>
            <person name="Gilroy R."/>
            <person name="Ravi A."/>
            <person name="Getino M."/>
            <person name="Pursley I."/>
            <person name="Horton D.L."/>
            <person name="Alikhan N.-F."/>
            <person name="Baker D."/>
            <person name="Gharbi K."/>
            <person name="Hall N."/>
            <person name="Watson M."/>
            <person name="Adriaenssens E.M."/>
            <person name="Foster-Nyarko E."/>
            <person name="Jarju S."/>
            <person name="Secka A."/>
            <person name="Antonio M."/>
            <person name="Oren A."/>
            <person name="Chaudhuri R."/>
            <person name="La Ragione R.M."/>
            <person name="Hildebrand F."/>
            <person name="Pallen M.J."/>
        </authorList>
    </citation>
    <scope>NUCLEOTIDE SEQUENCE [LARGE SCALE GENOMIC DNA]</scope>
    <source>
        <strain evidence="2 3">Sa2BUA9</strain>
    </source>
</reference>
<accession>A0ABR8RCZ8</accession>
<dbReference type="PANTHER" id="PTHR10285">
    <property type="entry name" value="URIDINE KINASE"/>
    <property type="match status" value="1"/>
</dbReference>
<dbReference type="RefSeq" id="WP_144539225.1">
    <property type="nucleotide sequence ID" value="NZ_JACSQO010000008.1"/>
</dbReference>
<dbReference type="NCBIfam" id="NF005807">
    <property type="entry name" value="PRK07667.1"/>
    <property type="match status" value="1"/>
</dbReference>
<evidence type="ECO:0000259" key="1">
    <source>
        <dbReference type="Pfam" id="PF00485"/>
    </source>
</evidence>
<name>A0ABR8RCZ8_9BACI</name>
<feature type="domain" description="Phosphoribulokinase/uridine kinase" evidence="1">
    <location>
        <begin position="20"/>
        <end position="162"/>
    </location>
</feature>
<dbReference type="Gene3D" id="3.40.50.300">
    <property type="entry name" value="P-loop containing nucleotide triphosphate hydrolases"/>
    <property type="match status" value="1"/>
</dbReference>